<reference evidence="1" key="2">
    <citation type="submission" date="2024-10" db="UniProtKB">
        <authorList>
            <consortium name="EnsemblProtists"/>
        </authorList>
    </citation>
    <scope>IDENTIFICATION</scope>
</reference>
<keyword evidence="2" id="KW-1185">Reference proteome</keyword>
<name>A0A0D3I9A6_EMIH1</name>
<dbReference type="Proteomes" id="UP000013827">
    <property type="component" value="Unassembled WGS sequence"/>
</dbReference>
<dbReference type="PaxDb" id="2903-EOD07841"/>
<dbReference type="RefSeq" id="XP_005760270.1">
    <property type="nucleotide sequence ID" value="XM_005760213.1"/>
</dbReference>
<dbReference type="EnsemblProtists" id="EOD07841">
    <property type="protein sequence ID" value="EOD07841"/>
    <property type="gene ID" value="EMIHUDRAFT_249351"/>
</dbReference>
<evidence type="ECO:0000313" key="1">
    <source>
        <dbReference type="EnsemblProtists" id="EOD07841"/>
    </source>
</evidence>
<proteinExistence type="predicted"/>
<protein>
    <submittedName>
        <fullName evidence="1">Uncharacterized protein</fullName>
    </submittedName>
</protein>
<sequence length="274" mass="28642">MIWLLCAPASFAQPKPGLLSSLAATEAPRPASTIIPARDSTSASSRIYFDVLTLSSPRARGSAAFKGSPLGRLVFRLSGAALLPQHSANVRMLCTGERTGCAYSYSWCRFEPGAPKTRGHHAVLRGKGRNAVGRSDSLISDDKSLSRCERPLVGGGAYYGVELDSDDAATDTVLAVPVRGAGKGTSRLSFLTGLAGAPEATRRRLLLDQAVIGVADGGETAEAMHALLAGLRERKAVAVSSCGELFENGSTSAIRCMFVPAPEEDLPDDVPPAS</sequence>
<dbReference type="AlphaFoldDB" id="A0A0D3I9A6"/>
<accession>A0A0D3I9A6</accession>
<reference evidence="2" key="1">
    <citation type="journal article" date="2013" name="Nature">
        <title>Pan genome of the phytoplankton Emiliania underpins its global distribution.</title>
        <authorList>
            <person name="Read B.A."/>
            <person name="Kegel J."/>
            <person name="Klute M.J."/>
            <person name="Kuo A."/>
            <person name="Lefebvre S.C."/>
            <person name="Maumus F."/>
            <person name="Mayer C."/>
            <person name="Miller J."/>
            <person name="Monier A."/>
            <person name="Salamov A."/>
            <person name="Young J."/>
            <person name="Aguilar M."/>
            <person name="Claverie J.M."/>
            <person name="Frickenhaus S."/>
            <person name="Gonzalez K."/>
            <person name="Herman E.K."/>
            <person name="Lin Y.C."/>
            <person name="Napier J."/>
            <person name="Ogata H."/>
            <person name="Sarno A.F."/>
            <person name="Shmutz J."/>
            <person name="Schroeder D."/>
            <person name="de Vargas C."/>
            <person name="Verret F."/>
            <person name="von Dassow P."/>
            <person name="Valentin K."/>
            <person name="Van de Peer Y."/>
            <person name="Wheeler G."/>
            <person name="Dacks J.B."/>
            <person name="Delwiche C.F."/>
            <person name="Dyhrman S.T."/>
            <person name="Glockner G."/>
            <person name="John U."/>
            <person name="Richards T."/>
            <person name="Worden A.Z."/>
            <person name="Zhang X."/>
            <person name="Grigoriev I.V."/>
            <person name="Allen A.E."/>
            <person name="Bidle K."/>
            <person name="Borodovsky M."/>
            <person name="Bowler C."/>
            <person name="Brownlee C."/>
            <person name="Cock J.M."/>
            <person name="Elias M."/>
            <person name="Gladyshev V.N."/>
            <person name="Groth M."/>
            <person name="Guda C."/>
            <person name="Hadaegh A."/>
            <person name="Iglesias-Rodriguez M.D."/>
            <person name="Jenkins J."/>
            <person name="Jones B.M."/>
            <person name="Lawson T."/>
            <person name="Leese F."/>
            <person name="Lindquist E."/>
            <person name="Lobanov A."/>
            <person name="Lomsadze A."/>
            <person name="Malik S.B."/>
            <person name="Marsh M.E."/>
            <person name="Mackinder L."/>
            <person name="Mock T."/>
            <person name="Mueller-Roeber B."/>
            <person name="Pagarete A."/>
            <person name="Parker M."/>
            <person name="Probert I."/>
            <person name="Quesneville H."/>
            <person name="Raines C."/>
            <person name="Rensing S.A."/>
            <person name="Riano-Pachon D.M."/>
            <person name="Richier S."/>
            <person name="Rokitta S."/>
            <person name="Shiraiwa Y."/>
            <person name="Soanes D.M."/>
            <person name="van der Giezen M."/>
            <person name="Wahlund T.M."/>
            <person name="Williams B."/>
            <person name="Wilson W."/>
            <person name="Wolfe G."/>
            <person name="Wurch L.L."/>
        </authorList>
    </citation>
    <scope>NUCLEOTIDE SEQUENCE</scope>
</reference>
<dbReference type="KEGG" id="ehx:EMIHUDRAFT_249351"/>
<dbReference type="GeneID" id="17253990"/>
<organism evidence="1 2">
    <name type="scientific">Emiliania huxleyi (strain CCMP1516)</name>
    <dbReference type="NCBI Taxonomy" id="280463"/>
    <lineage>
        <taxon>Eukaryota</taxon>
        <taxon>Haptista</taxon>
        <taxon>Haptophyta</taxon>
        <taxon>Prymnesiophyceae</taxon>
        <taxon>Isochrysidales</taxon>
        <taxon>Noelaerhabdaceae</taxon>
        <taxon>Emiliania</taxon>
    </lineage>
</organism>
<dbReference type="HOGENOM" id="CLU_1017192_0_0_1"/>
<evidence type="ECO:0000313" key="2">
    <source>
        <dbReference type="Proteomes" id="UP000013827"/>
    </source>
</evidence>